<reference evidence="1 2" key="1">
    <citation type="submission" date="2020-02" db="EMBL/GenBank/DDBJ databases">
        <authorList>
            <person name="Hogendoorn C."/>
        </authorList>
    </citation>
    <scope>NUCLEOTIDE SEQUENCE [LARGE SCALE GENOMIC DNA]</scope>
    <source>
        <strain evidence="1">METHB21</strain>
    </source>
</reference>
<gene>
    <name evidence="1" type="ORF">METHB2_120028</name>
</gene>
<evidence type="ECO:0000313" key="1">
    <source>
        <dbReference type="EMBL" id="CAA9889669.1"/>
    </source>
</evidence>
<dbReference type="RefSeq" id="WP_174624655.1">
    <property type="nucleotide sequence ID" value="NZ_CADCXN010000024.1"/>
</dbReference>
<name>A0A8S0WHA9_9GAMM</name>
<sequence length="306" mass="34423">MELKQVLGEHTDDIRFTGVFVYDRNLAFIRAQLNSLNSKGIDHTVMIRYKDGDWGQYIVEAPSTSHCLMKDPDLKVFLLVPDGNIHVASKQGFSWEKIDTKSGGANSLKALTEIRIISGKLYTVGMGRMIYRRDSIDNWSRFDKGINETPNLDPISGFKSINGFDATEMYAVGFKGEIWFFEENQWKPASSPTNLKLESIICTTGGQVFSCGASGLLLQGRRDVWNVIDHGLTTNTLWSIEEFDGSVFFADSIALYRYDKHTSEKVNIVVGKSISCSYLHANDGVLWSVGENNIARYDGQNWEVLF</sequence>
<evidence type="ECO:0000313" key="2">
    <source>
        <dbReference type="Proteomes" id="UP000494216"/>
    </source>
</evidence>
<keyword evidence="2" id="KW-1185">Reference proteome</keyword>
<organism evidence="1 2">
    <name type="scientific">Candidatus Methylobacter favarea</name>
    <dbReference type="NCBI Taxonomy" id="2707345"/>
    <lineage>
        <taxon>Bacteria</taxon>
        <taxon>Pseudomonadati</taxon>
        <taxon>Pseudomonadota</taxon>
        <taxon>Gammaproteobacteria</taxon>
        <taxon>Methylococcales</taxon>
        <taxon>Methylococcaceae</taxon>
        <taxon>Methylobacter</taxon>
    </lineage>
</organism>
<proteinExistence type="predicted"/>
<dbReference type="AlphaFoldDB" id="A0A8S0WHA9"/>
<dbReference type="Proteomes" id="UP000494216">
    <property type="component" value="Unassembled WGS sequence"/>
</dbReference>
<protein>
    <submittedName>
        <fullName evidence="1">Uncharacterized protein</fullName>
    </submittedName>
</protein>
<comment type="caution">
    <text evidence="1">The sequence shown here is derived from an EMBL/GenBank/DDBJ whole genome shotgun (WGS) entry which is preliminary data.</text>
</comment>
<dbReference type="EMBL" id="CADCXN010000024">
    <property type="protein sequence ID" value="CAA9889669.1"/>
    <property type="molecule type" value="Genomic_DNA"/>
</dbReference>
<accession>A0A8S0WHA9</accession>